<keyword evidence="5" id="KW-0812">Transmembrane</keyword>
<reference evidence="15" key="1">
    <citation type="submission" date="2021-01" db="UniProtKB">
        <authorList>
            <consortium name="EnsemblPlants"/>
        </authorList>
    </citation>
    <scope>IDENTIFICATION</scope>
</reference>
<keyword evidence="8 12" id="KW-0067">ATP-binding</keyword>
<evidence type="ECO:0000256" key="11">
    <source>
        <dbReference type="ARBA" id="ARBA00023170"/>
    </source>
</evidence>
<organism evidence="15 16">
    <name type="scientific">Quercus lobata</name>
    <name type="common">Valley oak</name>
    <dbReference type="NCBI Taxonomy" id="97700"/>
    <lineage>
        <taxon>Eukaryota</taxon>
        <taxon>Viridiplantae</taxon>
        <taxon>Streptophyta</taxon>
        <taxon>Embryophyta</taxon>
        <taxon>Tracheophyta</taxon>
        <taxon>Spermatophyta</taxon>
        <taxon>Magnoliopsida</taxon>
        <taxon>eudicotyledons</taxon>
        <taxon>Gunneridae</taxon>
        <taxon>Pentapetalae</taxon>
        <taxon>rosids</taxon>
        <taxon>fabids</taxon>
        <taxon>Fagales</taxon>
        <taxon>Fagaceae</taxon>
        <taxon>Quercus</taxon>
    </lineage>
</organism>
<keyword evidence="2 13" id="KW-0723">Serine/threonine-protein kinase</keyword>
<evidence type="ECO:0000313" key="16">
    <source>
        <dbReference type="Proteomes" id="UP000594261"/>
    </source>
</evidence>
<dbReference type="InParanoid" id="A0A7N2N729"/>
<evidence type="ECO:0000256" key="5">
    <source>
        <dbReference type="ARBA" id="ARBA00022692"/>
    </source>
</evidence>
<dbReference type="SUPFAM" id="SSF56112">
    <property type="entry name" value="Protein kinase-like (PK-like)"/>
    <property type="match status" value="1"/>
</dbReference>
<dbReference type="InterPro" id="IPR001245">
    <property type="entry name" value="Ser-Thr/Tyr_kinase_cat_dom"/>
</dbReference>
<evidence type="ECO:0000256" key="12">
    <source>
        <dbReference type="PROSITE-ProRule" id="PRU10141"/>
    </source>
</evidence>
<dbReference type="Gene3D" id="3.30.200.20">
    <property type="entry name" value="Phosphorylase Kinase, domain 1"/>
    <property type="match status" value="1"/>
</dbReference>
<evidence type="ECO:0000256" key="3">
    <source>
        <dbReference type="ARBA" id="ARBA00022553"/>
    </source>
</evidence>
<dbReference type="PROSITE" id="PS00108">
    <property type="entry name" value="PROTEIN_KINASE_ST"/>
    <property type="match status" value="1"/>
</dbReference>
<comment type="similarity">
    <text evidence="13">Belongs to the protein kinase superfamily.</text>
</comment>
<dbReference type="CDD" id="cd14066">
    <property type="entry name" value="STKc_IRAK"/>
    <property type="match status" value="1"/>
</dbReference>
<dbReference type="AlphaFoldDB" id="A0A7N2N729"/>
<evidence type="ECO:0000256" key="8">
    <source>
        <dbReference type="ARBA" id="ARBA00022840"/>
    </source>
</evidence>
<dbReference type="Pfam" id="PF07714">
    <property type="entry name" value="PK_Tyr_Ser-Thr"/>
    <property type="match status" value="1"/>
</dbReference>
<dbReference type="InterPro" id="IPR017441">
    <property type="entry name" value="Protein_kinase_ATP_BS"/>
</dbReference>
<dbReference type="OMA" id="MATERNM"/>
<dbReference type="FunFam" id="3.30.200.20:FF:000394">
    <property type="entry name" value="Leucine-rich repeat receptor-like protein kinase"/>
    <property type="match status" value="1"/>
</dbReference>
<comment type="subcellular location">
    <subcellularLocation>
        <location evidence="1">Membrane</location>
        <topology evidence="1">Single-pass membrane protein</topology>
    </subcellularLocation>
</comment>
<keyword evidence="9" id="KW-1133">Transmembrane helix</keyword>
<dbReference type="FunCoup" id="A0A7N2N729">
    <property type="interactions" value="63"/>
</dbReference>
<dbReference type="Gramene" id="QL93p1866_0285:mrna">
    <property type="protein sequence ID" value="QL93p1866_0285:mrna"/>
    <property type="gene ID" value="QL93p1866_0285"/>
</dbReference>
<evidence type="ECO:0000256" key="6">
    <source>
        <dbReference type="ARBA" id="ARBA00022741"/>
    </source>
</evidence>
<evidence type="ECO:0000256" key="10">
    <source>
        <dbReference type="ARBA" id="ARBA00023136"/>
    </source>
</evidence>
<dbReference type="PANTHER" id="PTHR45631">
    <property type="entry name" value="OS07G0107800 PROTEIN-RELATED"/>
    <property type="match status" value="1"/>
</dbReference>
<proteinExistence type="inferred from homology"/>
<dbReference type="PANTHER" id="PTHR45631:SF212">
    <property type="entry name" value="PROTEIN KINASE DOMAIN-CONTAINING PROTEIN"/>
    <property type="match status" value="1"/>
</dbReference>
<keyword evidence="10" id="KW-0472">Membrane</keyword>
<dbReference type="PROSITE" id="PS00107">
    <property type="entry name" value="PROTEIN_KINASE_ATP"/>
    <property type="match status" value="1"/>
</dbReference>
<feature type="binding site" evidence="12">
    <location>
        <position position="74"/>
    </location>
    <ligand>
        <name>ATP</name>
        <dbReference type="ChEBI" id="CHEBI:30616"/>
    </ligand>
</feature>
<dbReference type="GO" id="GO:0016020">
    <property type="term" value="C:membrane"/>
    <property type="evidence" value="ECO:0007669"/>
    <property type="project" value="UniProtKB-SubCell"/>
</dbReference>
<evidence type="ECO:0000256" key="13">
    <source>
        <dbReference type="RuleBase" id="RU000304"/>
    </source>
</evidence>
<keyword evidence="11" id="KW-0675">Receptor</keyword>
<dbReference type="PROSITE" id="PS50011">
    <property type="entry name" value="PROTEIN_KINASE_DOM"/>
    <property type="match status" value="1"/>
</dbReference>
<evidence type="ECO:0000256" key="1">
    <source>
        <dbReference type="ARBA" id="ARBA00004167"/>
    </source>
</evidence>
<dbReference type="FunFam" id="1.10.510.10:FF:000146">
    <property type="entry name" value="LRR receptor-like serine/threonine-protein kinase IOS1"/>
    <property type="match status" value="1"/>
</dbReference>
<dbReference type="SMART" id="SM00220">
    <property type="entry name" value="S_TKc"/>
    <property type="match status" value="1"/>
</dbReference>
<evidence type="ECO:0000313" key="15">
    <source>
        <dbReference type="EnsemblPlants" id="QL93p1866_0285:mrna"/>
    </source>
</evidence>
<keyword evidence="7" id="KW-0418">Kinase</keyword>
<accession>A0A7N2N729</accession>
<dbReference type="InterPro" id="IPR000719">
    <property type="entry name" value="Prot_kinase_dom"/>
</dbReference>
<dbReference type="EnsemblPlants" id="QL93p1866_0285:mrna">
    <property type="protein sequence ID" value="QL93p1866_0285:mrna"/>
    <property type="gene ID" value="QL93p1866_0285"/>
</dbReference>
<feature type="domain" description="Protein kinase" evidence="14">
    <location>
        <begin position="46"/>
        <end position="319"/>
    </location>
</feature>
<dbReference type="Gene3D" id="1.10.510.10">
    <property type="entry name" value="Transferase(Phosphotransferase) domain 1"/>
    <property type="match status" value="1"/>
</dbReference>
<keyword evidence="6 12" id="KW-0547">Nucleotide-binding</keyword>
<dbReference type="GO" id="GO:0005524">
    <property type="term" value="F:ATP binding"/>
    <property type="evidence" value="ECO:0007669"/>
    <property type="project" value="UniProtKB-UniRule"/>
</dbReference>
<sequence>MRNSCFVDFVSLNIQPFASSSGMVTKSNIRSKNQRYSYSEVVSITNNFETIIGGGGFGKVYLGKLKDEVQVAVKLLSPSSNQGYKEFQAEAQLLMIVHHRNLVSLVGYCDEDDQKALIYEYMENGNLHQHLSVKNTYAMTWNERLNIAVDSANGLEYLHNGCKPPIIHRDLKTSNILLTGHMQAKIADFGLSRIFATESDSHVSTCPAGTLGYLDPEYQASGNFRKKSDVYSFGIVLFELITGQPAIMRGLEKNTHILDWIYPIIESGDIQSVVDPRLQGKFHTNSAWKAVEIALSCIPPIASQRPDISQVLAELKECLALEMTNASMATERNMAPSSIPLETSYLELESDIAALAR</sequence>
<evidence type="ECO:0000256" key="9">
    <source>
        <dbReference type="ARBA" id="ARBA00022989"/>
    </source>
</evidence>
<keyword evidence="16" id="KW-1185">Reference proteome</keyword>
<dbReference type="InterPro" id="IPR008271">
    <property type="entry name" value="Ser/Thr_kinase_AS"/>
</dbReference>
<evidence type="ECO:0000256" key="2">
    <source>
        <dbReference type="ARBA" id="ARBA00022527"/>
    </source>
</evidence>
<dbReference type="Proteomes" id="UP000594261">
    <property type="component" value="Unassembled WGS sequence"/>
</dbReference>
<dbReference type="InterPro" id="IPR011009">
    <property type="entry name" value="Kinase-like_dom_sf"/>
</dbReference>
<evidence type="ECO:0000259" key="14">
    <source>
        <dbReference type="PROSITE" id="PS50011"/>
    </source>
</evidence>
<evidence type="ECO:0000256" key="7">
    <source>
        <dbReference type="ARBA" id="ARBA00022777"/>
    </source>
</evidence>
<dbReference type="GO" id="GO:0004674">
    <property type="term" value="F:protein serine/threonine kinase activity"/>
    <property type="evidence" value="ECO:0007669"/>
    <property type="project" value="UniProtKB-KW"/>
</dbReference>
<keyword evidence="4" id="KW-0808">Transferase</keyword>
<evidence type="ECO:0000256" key="4">
    <source>
        <dbReference type="ARBA" id="ARBA00022679"/>
    </source>
</evidence>
<keyword evidence="3" id="KW-0597">Phosphoprotein</keyword>
<protein>
    <recommendedName>
        <fullName evidence="14">Protein kinase domain-containing protein</fullName>
    </recommendedName>
</protein>
<name>A0A7N2N729_QUELO</name>